<feature type="transmembrane region" description="Helical" evidence="2">
    <location>
        <begin position="383"/>
        <end position="404"/>
    </location>
</feature>
<evidence type="ECO:0000313" key="3">
    <source>
        <dbReference type="EMBL" id="JAT64339.1"/>
    </source>
</evidence>
<keyword evidence="2" id="KW-0472">Membrane</keyword>
<name>A0A1D1ZBL1_9ARAE</name>
<feature type="transmembrane region" description="Helical" evidence="2">
    <location>
        <begin position="66"/>
        <end position="86"/>
    </location>
</feature>
<feature type="compositionally biased region" description="Acidic residues" evidence="1">
    <location>
        <begin position="186"/>
        <end position="203"/>
    </location>
</feature>
<gene>
    <name evidence="3" type="primary">Cacna1h_0</name>
    <name evidence="3" type="ORF">g.20621</name>
</gene>
<keyword evidence="2" id="KW-1133">Transmembrane helix</keyword>
<protein>
    <submittedName>
        <fullName evidence="3">Voltage-dependent T-type calcium channel subunit alpha-1H</fullName>
    </submittedName>
</protein>
<feature type="non-terminal residue" evidence="3">
    <location>
        <position position="1"/>
    </location>
</feature>
<feature type="transmembrane region" description="Helical" evidence="2">
    <location>
        <begin position="223"/>
        <end position="255"/>
    </location>
</feature>
<evidence type="ECO:0000256" key="1">
    <source>
        <dbReference type="SAM" id="MobiDB-lite"/>
    </source>
</evidence>
<feature type="region of interest" description="Disordered" evidence="1">
    <location>
        <begin position="183"/>
        <end position="216"/>
    </location>
</feature>
<evidence type="ECO:0000256" key="2">
    <source>
        <dbReference type="SAM" id="Phobius"/>
    </source>
</evidence>
<organism evidence="3">
    <name type="scientific">Anthurium amnicola</name>
    <dbReference type="NCBI Taxonomy" id="1678845"/>
    <lineage>
        <taxon>Eukaryota</taxon>
        <taxon>Viridiplantae</taxon>
        <taxon>Streptophyta</taxon>
        <taxon>Embryophyta</taxon>
        <taxon>Tracheophyta</taxon>
        <taxon>Spermatophyta</taxon>
        <taxon>Magnoliopsida</taxon>
        <taxon>Liliopsida</taxon>
        <taxon>Araceae</taxon>
        <taxon>Pothoideae</taxon>
        <taxon>Potheae</taxon>
        <taxon>Anthurium</taxon>
    </lineage>
</organism>
<feature type="transmembrane region" description="Helical" evidence="2">
    <location>
        <begin position="349"/>
        <end position="371"/>
    </location>
</feature>
<dbReference type="PANTHER" id="PTHR36353:SF1">
    <property type="entry name" value="TRANSMEMBRANE PROTEIN"/>
    <property type="match status" value="1"/>
</dbReference>
<proteinExistence type="predicted"/>
<keyword evidence="2" id="KW-0812">Transmembrane</keyword>
<feature type="region of interest" description="Disordered" evidence="1">
    <location>
        <begin position="112"/>
        <end position="136"/>
    </location>
</feature>
<dbReference type="InterPro" id="IPR056715">
    <property type="entry name" value="DUF7813"/>
</dbReference>
<feature type="transmembrane region" description="Helical" evidence="2">
    <location>
        <begin position="424"/>
        <end position="446"/>
    </location>
</feature>
<dbReference type="PANTHER" id="PTHR36353">
    <property type="entry name" value="TRANSMEMBRANE PROTEIN"/>
    <property type="match status" value="1"/>
</dbReference>
<reference evidence="3" key="1">
    <citation type="submission" date="2015-07" db="EMBL/GenBank/DDBJ databases">
        <title>Transcriptome Assembly of Anthurium amnicola.</title>
        <authorList>
            <person name="Suzuki J."/>
        </authorList>
    </citation>
    <scope>NUCLEOTIDE SEQUENCE</scope>
</reference>
<dbReference type="EMBL" id="GDJX01003597">
    <property type="protein sequence ID" value="JAT64339.1"/>
    <property type="molecule type" value="Transcribed_RNA"/>
</dbReference>
<dbReference type="Pfam" id="PF25105">
    <property type="entry name" value="DUF7813"/>
    <property type="match status" value="2"/>
</dbReference>
<dbReference type="AlphaFoldDB" id="A0A1D1ZBL1"/>
<sequence>LLHICLVLSSTNHSKSSSSSPDQLAASCASAGGAAHCCSPDKKRPDRARGVVMPLRGGGGVIPRSSAAFCFGFPVLIFVSLLLLLYRSAAYHAAARITSVLDHDPRVISLLSRPPSAAGGGLSPRPPGLPRPRRLPPAQVGIIRDDDFFHADHAAVEHPLGRLQRWPSNSSIFKKHRDTPILFDLPESDDGSGGESDADEEGDTETRISSGQDSDPGRGDAAVLLYVMSLFFVFYSLAVVGFLICYSCATGIVFLTVANFLLGRQSPFLSTVSAGSLMGIRRVLGLTCMRWVARDVAAQFLCFFFLSGVGNNQSVLKLLVRAKFLPFLVTATPLSRLSPDDGGSLRGFLLWWSVLDALVALAFAFGCWVAMTDHRDRRGPPGMVWKGFLLVSLMLGRATFLRQVEFMVCWHTARRVLAGVGGPLFAALVQSVAEVFFMQVWLMCYIDMRCRVGELLGNRFDQSNLEDCIR</sequence>
<accession>A0A1D1ZBL1</accession>